<gene>
    <name evidence="1" type="ORF">VTK73DRAFT_5625</name>
</gene>
<comment type="caution">
    <text evidence="1">The sequence shown here is derived from an EMBL/GenBank/DDBJ whole genome shotgun (WGS) entry which is preliminary data.</text>
</comment>
<evidence type="ECO:0000313" key="1">
    <source>
        <dbReference type="EMBL" id="KAL1835468.1"/>
    </source>
</evidence>
<accession>A0ABR3V113</accession>
<organism evidence="1 2">
    <name type="scientific">Phialemonium thermophilum</name>
    <dbReference type="NCBI Taxonomy" id="223376"/>
    <lineage>
        <taxon>Eukaryota</taxon>
        <taxon>Fungi</taxon>
        <taxon>Dikarya</taxon>
        <taxon>Ascomycota</taxon>
        <taxon>Pezizomycotina</taxon>
        <taxon>Sordariomycetes</taxon>
        <taxon>Sordariomycetidae</taxon>
        <taxon>Cephalothecales</taxon>
        <taxon>Cephalothecaceae</taxon>
        <taxon>Phialemonium</taxon>
    </lineage>
</organism>
<evidence type="ECO:0008006" key="3">
    <source>
        <dbReference type="Google" id="ProtNLM"/>
    </source>
</evidence>
<protein>
    <recommendedName>
        <fullName evidence="3">Alpha/beta hydrolase</fullName>
    </recommendedName>
</protein>
<name>A0ABR3V113_9PEZI</name>
<dbReference type="InterPro" id="IPR029058">
    <property type="entry name" value="AB_hydrolase_fold"/>
</dbReference>
<keyword evidence="2" id="KW-1185">Reference proteome</keyword>
<dbReference type="Gene3D" id="3.40.50.1820">
    <property type="entry name" value="alpha/beta hydrolase"/>
    <property type="match status" value="1"/>
</dbReference>
<dbReference type="SUPFAM" id="SSF53474">
    <property type="entry name" value="alpha/beta-Hydrolases"/>
    <property type="match status" value="1"/>
</dbReference>
<sequence length="71" mass="7809">MLVKMDPPGWPTPTRGDFHIADFRFDQGGALPDLRIHYQTLGTPRRDEHGRTANAVLIMHGTGGSSDHPST</sequence>
<dbReference type="Proteomes" id="UP001586593">
    <property type="component" value="Unassembled WGS sequence"/>
</dbReference>
<proteinExistence type="predicted"/>
<dbReference type="EMBL" id="JAZHXJ010003133">
    <property type="protein sequence ID" value="KAL1835468.1"/>
    <property type="molecule type" value="Genomic_DNA"/>
</dbReference>
<evidence type="ECO:0000313" key="2">
    <source>
        <dbReference type="Proteomes" id="UP001586593"/>
    </source>
</evidence>
<reference evidence="1 2" key="1">
    <citation type="journal article" date="2024" name="Commun. Biol.">
        <title>Comparative genomic analysis of thermophilic fungi reveals convergent evolutionary adaptations and gene losses.</title>
        <authorList>
            <person name="Steindorff A.S."/>
            <person name="Aguilar-Pontes M.V."/>
            <person name="Robinson A.J."/>
            <person name="Andreopoulos B."/>
            <person name="LaButti K."/>
            <person name="Kuo A."/>
            <person name="Mondo S."/>
            <person name="Riley R."/>
            <person name="Otillar R."/>
            <person name="Haridas S."/>
            <person name="Lipzen A."/>
            <person name="Grimwood J."/>
            <person name="Schmutz J."/>
            <person name="Clum A."/>
            <person name="Reid I.D."/>
            <person name="Moisan M.C."/>
            <person name="Butler G."/>
            <person name="Nguyen T.T.M."/>
            <person name="Dewar K."/>
            <person name="Conant G."/>
            <person name="Drula E."/>
            <person name="Henrissat B."/>
            <person name="Hansel C."/>
            <person name="Singer S."/>
            <person name="Hutchinson M.I."/>
            <person name="de Vries R.P."/>
            <person name="Natvig D.O."/>
            <person name="Powell A.J."/>
            <person name="Tsang A."/>
            <person name="Grigoriev I.V."/>
        </authorList>
    </citation>
    <scope>NUCLEOTIDE SEQUENCE [LARGE SCALE GENOMIC DNA]</scope>
    <source>
        <strain evidence="1 2">ATCC 24622</strain>
    </source>
</reference>